<evidence type="ECO:0000313" key="2">
    <source>
        <dbReference type="EMBL" id="KAB1274616.1"/>
    </source>
</evidence>
<comment type="caution">
    <text evidence="2">The sequence shown here is derived from an EMBL/GenBank/DDBJ whole genome shotgun (WGS) entry which is preliminary data.</text>
</comment>
<name>A0A5N4DU73_CAMDR</name>
<dbReference type="AlphaFoldDB" id="A0A5N4DU73"/>
<proteinExistence type="predicted"/>
<evidence type="ECO:0000256" key="1">
    <source>
        <dbReference type="SAM" id="MobiDB-lite"/>
    </source>
</evidence>
<organism evidence="2 3">
    <name type="scientific">Camelus dromedarius</name>
    <name type="common">Dromedary</name>
    <name type="synonym">Arabian camel</name>
    <dbReference type="NCBI Taxonomy" id="9838"/>
    <lineage>
        <taxon>Eukaryota</taxon>
        <taxon>Metazoa</taxon>
        <taxon>Chordata</taxon>
        <taxon>Craniata</taxon>
        <taxon>Vertebrata</taxon>
        <taxon>Euteleostomi</taxon>
        <taxon>Mammalia</taxon>
        <taxon>Eutheria</taxon>
        <taxon>Laurasiatheria</taxon>
        <taxon>Artiodactyla</taxon>
        <taxon>Tylopoda</taxon>
        <taxon>Camelidae</taxon>
        <taxon>Camelus</taxon>
    </lineage>
</organism>
<accession>A0A5N4DU73</accession>
<protein>
    <submittedName>
        <fullName evidence="2">Uncharacterized protein</fullName>
    </submittedName>
</protein>
<dbReference type="EMBL" id="JWIN03000009">
    <property type="protein sequence ID" value="KAB1274616.1"/>
    <property type="molecule type" value="Genomic_DNA"/>
</dbReference>
<reference evidence="2 3" key="1">
    <citation type="journal article" date="2019" name="Mol. Ecol. Resour.">
        <title>Improving Illumina assemblies with Hi-C and long reads: an example with the North African dromedary.</title>
        <authorList>
            <person name="Elbers J.P."/>
            <person name="Rogers M.F."/>
            <person name="Perelman P.L."/>
            <person name="Proskuryakova A.A."/>
            <person name="Serdyukova N.A."/>
            <person name="Johnson W.E."/>
            <person name="Horin P."/>
            <person name="Corander J."/>
            <person name="Murphy D."/>
            <person name="Burger P.A."/>
        </authorList>
    </citation>
    <scope>NUCLEOTIDE SEQUENCE [LARGE SCALE GENOMIC DNA]</scope>
    <source>
        <strain evidence="2">Drom800</strain>
        <tissue evidence="2">Blood</tissue>
    </source>
</reference>
<feature type="region of interest" description="Disordered" evidence="1">
    <location>
        <begin position="392"/>
        <end position="416"/>
    </location>
</feature>
<sequence>MEAGEDAGQAHIATESSGSISGRDPLRSTPDSSPCGRPAGAALPSMPWPNPCRGPKRGTHIPDPESPTECTLSHQRRGRTFTLGWRTRAEGSDLLILWVSAGAGDSRLWMADHSLATPIDRPIAGLTTPHLRAGPGWDPAISVLLPGCCLAHLAGTWAWSSVVRAGEGPIGPEPQRLAPTWVLISKCNGSLDFFLSKRPRWSSGSVSCDFGWELAPGHPWPSQGTLAPIPAHERPHHPHLHSNTQGQFLHLLQGSISLCGNPAVCLSPSSGQQPTGKAALEFLPPPRSLPELSTSEQTEHGPSAYPLSPGAPILPHFTWVWDAVCSRWASGLFREKCDICNWEATWECLRVPSVHSAPSHPDLSVSSFCFQVRSRRTNIRASEQVSAWTMPGVNDSYRGRDERAGSLGRYSPAPQG</sequence>
<keyword evidence="3" id="KW-1185">Reference proteome</keyword>
<feature type="region of interest" description="Disordered" evidence="1">
    <location>
        <begin position="1"/>
        <end position="71"/>
    </location>
</feature>
<gene>
    <name evidence="2" type="ORF">Cadr_000012393</name>
</gene>
<dbReference type="Proteomes" id="UP000299084">
    <property type="component" value="Unassembled WGS sequence"/>
</dbReference>
<evidence type="ECO:0000313" key="3">
    <source>
        <dbReference type="Proteomes" id="UP000299084"/>
    </source>
</evidence>